<name>A0A0F9Q193_9ZZZZ</name>
<proteinExistence type="predicted"/>
<sequence length="55" mass="6102">MKRLILILIVLGFVLVTACSGPQRIKLSSCLENEGVKTDCRTFEIEGEIDIIPIL</sequence>
<comment type="caution">
    <text evidence="1">The sequence shown here is derived from an EMBL/GenBank/DDBJ whole genome shotgun (WGS) entry which is preliminary data.</text>
</comment>
<dbReference type="EMBL" id="LAZR01001979">
    <property type="protein sequence ID" value="KKN36239.1"/>
    <property type="molecule type" value="Genomic_DNA"/>
</dbReference>
<accession>A0A0F9Q193</accession>
<dbReference type="PROSITE" id="PS51257">
    <property type="entry name" value="PROKAR_LIPOPROTEIN"/>
    <property type="match status" value="1"/>
</dbReference>
<gene>
    <name evidence="1" type="ORF">LCGC14_0775690</name>
</gene>
<reference evidence="1" key="1">
    <citation type="journal article" date="2015" name="Nature">
        <title>Complex archaea that bridge the gap between prokaryotes and eukaryotes.</title>
        <authorList>
            <person name="Spang A."/>
            <person name="Saw J.H."/>
            <person name="Jorgensen S.L."/>
            <person name="Zaremba-Niedzwiedzka K."/>
            <person name="Martijn J."/>
            <person name="Lind A.E."/>
            <person name="van Eijk R."/>
            <person name="Schleper C."/>
            <person name="Guy L."/>
            <person name="Ettema T.J."/>
        </authorList>
    </citation>
    <scope>NUCLEOTIDE SEQUENCE</scope>
</reference>
<protein>
    <submittedName>
        <fullName evidence="1">Uncharacterized protein</fullName>
    </submittedName>
</protein>
<evidence type="ECO:0000313" key="1">
    <source>
        <dbReference type="EMBL" id="KKN36239.1"/>
    </source>
</evidence>
<dbReference type="AlphaFoldDB" id="A0A0F9Q193"/>
<organism evidence="1">
    <name type="scientific">marine sediment metagenome</name>
    <dbReference type="NCBI Taxonomy" id="412755"/>
    <lineage>
        <taxon>unclassified sequences</taxon>
        <taxon>metagenomes</taxon>
        <taxon>ecological metagenomes</taxon>
    </lineage>
</organism>